<feature type="signal peptide" evidence="1">
    <location>
        <begin position="1"/>
        <end position="16"/>
    </location>
</feature>
<dbReference type="SMART" id="SM00239">
    <property type="entry name" value="C2"/>
    <property type="match status" value="2"/>
</dbReference>
<feature type="domain" description="C2" evidence="2">
    <location>
        <begin position="375"/>
        <end position="497"/>
    </location>
</feature>
<dbReference type="Proteomes" id="UP000285301">
    <property type="component" value="Unassembled WGS sequence"/>
</dbReference>
<evidence type="ECO:0000259" key="2">
    <source>
        <dbReference type="PROSITE" id="PS50004"/>
    </source>
</evidence>
<dbReference type="EMBL" id="NCKU01006735">
    <property type="protein sequence ID" value="RWS03202.1"/>
    <property type="molecule type" value="Genomic_DNA"/>
</dbReference>
<organism evidence="3 4">
    <name type="scientific">Dinothrombium tinctorium</name>
    <dbReference type="NCBI Taxonomy" id="1965070"/>
    <lineage>
        <taxon>Eukaryota</taxon>
        <taxon>Metazoa</taxon>
        <taxon>Ecdysozoa</taxon>
        <taxon>Arthropoda</taxon>
        <taxon>Chelicerata</taxon>
        <taxon>Arachnida</taxon>
        <taxon>Acari</taxon>
        <taxon>Acariformes</taxon>
        <taxon>Trombidiformes</taxon>
        <taxon>Prostigmata</taxon>
        <taxon>Anystina</taxon>
        <taxon>Parasitengona</taxon>
        <taxon>Trombidioidea</taxon>
        <taxon>Trombidiidae</taxon>
        <taxon>Dinothrombium</taxon>
    </lineage>
</organism>
<dbReference type="InterPro" id="IPR000008">
    <property type="entry name" value="C2_dom"/>
</dbReference>
<dbReference type="PANTHER" id="PTHR45761:SF1">
    <property type="entry name" value="EXTENDED SYNAPTOTAGMIN-LIKE PROTEIN 2, ISOFORM C"/>
    <property type="match status" value="1"/>
</dbReference>
<comment type="caution">
    <text evidence="3">The sequence shown here is derived from an EMBL/GenBank/DDBJ whole genome shotgun (WGS) entry which is preliminary data.</text>
</comment>
<keyword evidence="4" id="KW-1185">Reference proteome</keyword>
<dbReference type="STRING" id="1965070.A0A3S4QGL1"/>
<name>A0A3S4QGL1_9ACAR</name>
<dbReference type="Pfam" id="PF00168">
    <property type="entry name" value="C2"/>
    <property type="match status" value="2"/>
</dbReference>
<evidence type="ECO:0000313" key="3">
    <source>
        <dbReference type="EMBL" id="RWS03202.1"/>
    </source>
</evidence>
<evidence type="ECO:0000313" key="4">
    <source>
        <dbReference type="Proteomes" id="UP000285301"/>
    </source>
</evidence>
<feature type="chain" id="PRO_5018554355" description="C2 domain-containing protein" evidence="1">
    <location>
        <begin position="17"/>
        <end position="754"/>
    </location>
</feature>
<dbReference type="PROSITE" id="PS50004">
    <property type="entry name" value="C2"/>
    <property type="match status" value="2"/>
</dbReference>
<dbReference type="AlphaFoldDB" id="A0A3S4QGL1"/>
<dbReference type="InterPro" id="IPR035892">
    <property type="entry name" value="C2_domain_sf"/>
</dbReference>
<evidence type="ECO:0000256" key="1">
    <source>
        <dbReference type="SAM" id="SignalP"/>
    </source>
</evidence>
<dbReference type="OrthoDB" id="1029639at2759"/>
<feature type="domain" description="C2" evidence="2">
    <location>
        <begin position="224"/>
        <end position="354"/>
    </location>
</feature>
<protein>
    <recommendedName>
        <fullName evidence="2">C2 domain-containing protein</fullName>
    </recommendedName>
</protein>
<dbReference type="InterPro" id="IPR051634">
    <property type="entry name" value="Extended_Synaptotagmin"/>
</dbReference>
<keyword evidence="1" id="KW-0732">Signal</keyword>
<dbReference type="SUPFAM" id="SSF49562">
    <property type="entry name" value="C2 domain (Calcium/lipid-binding domain, CaLB)"/>
    <property type="match status" value="2"/>
</dbReference>
<dbReference type="CDD" id="cd21670">
    <property type="entry name" value="SMP_ESyt"/>
    <property type="match status" value="1"/>
</dbReference>
<sequence length="754" mass="87659">MLFWFLFMYLIDNLEERIEFDSGRITLTGDSLKQIFRSIAWDKILSAGKVEKVFWFNHILKSTWKQINNNIREMLIGLKINKYIEINQFELGSEPFWIQSVYSSSSGITRENFRDVIAFDIDLVYNSSENMKIQFTFFHRFIKGSISKLRMKANLKLIFKHMKWFPDEETIITEVVLCLSEQPLIYNLDGDGLFSVYKFFGVFHKMIQHIICYFIVYPRSIIIQFPDLLKHTPRKPMLRAPFGQITVDILETDLLRSAIPDLCRCRKPNPYCLVNIHKEKFRSPTILSTDSPWFNFKCSTYVDLDFNFQVAIEIFDNTFGQRTRGFTSELIAYTQLDVKKHAENPSKNGQSCWISLGNTERSRLHYRISCFVLSTSYKDILTSLQLASFGFPTGFLTVFVDSACGLTNFTRQKMILDKFNPFVSIRVGNVTFETPLSSQMNTPIWEHNIHFPVYNANLQVIFVEVIAKLVNGSHIVLGVVTIPIDNIFTTESDQVAVDREYKLKGITKAAYIRLVTLYKGALVPAYFIKNYQRNTKVAEQEISKATKIKKEKEQILVQEDKLKMEDCIYVKLKISWPRNNEIHVTIIEVSRLQKLMLNLKNIYVVLHLRYKQFLLQVKKSAIVKDVKKSVLINQKIIFKKITKNIRLYHLRVSVHTTRSSKYEFNKIAETYIQFPALSPGADFDESTYRLMITLPFKLMAKQADLEYSLDEEDDVLATERIPLSPTNGVIDGQFLRDNKLDDLPPTPSVDLNQT</sequence>
<dbReference type="Gene3D" id="2.60.40.150">
    <property type="entry name" value="C2 domain"/>
    <property type="match status" value="2"/>
</dbReference>
<reference evidence="3 4" key="1">
    <citation type="journal article" date="2018" name="Gigascience">
        <title>Genomes of trombidid mites reveal novel predicted allergens and laterally-transferred genes associated with secondary metabolism.</title>
        <authorList>
            <person name="Dong X."/>
            <person name="Chaisiri K."/>
            <person name="Xia D."/>
            <person name="Armstrong S.D."/>
            <person name="Fang Y."/>
            <person name="Donnelly M.J."/>
            <person name="Kadowaki T."/>
            <person name="McGarry J.W."/>
            <person name="Darby A.C."/>
            <person name="Makepeace B.L."/>
        </authorList>
    </citation>
    <scope>NUCLEOTIDE SEQUENCE [LARGE SCALE GENOMIC DNA]</scope>
    <source>
        <strain evidence="3">UoL-WK</strain>
    </source>
</reference>
<proteinExistence type="predicted"/>
<accession>A0A3S4QGL1</accession>
<gene>
    <name evidence="3" type="ORF">B4U79_16538</name>
</gene>
<dbReference type="PANTHER" id="PTHR45761">
    <property type="entry name" value="EXTENDED SYNAPTOTAGMIN-LIKE PROTEIN 2, ISOFORM C"/>
    <property type="match status" value="1"/>
</dbReference>